<dbReference type="eggNOG" id="COG1714">
    <property type="taxonomic scope" value="Bacteria"/>
</dbReference>
<dbReference type="KEGG" id="rxy:Rxyl_0015"/>
<dbReference type="AlphaFoldDB" id="Q1B032"/>
<dbReference type="InterPro" id="IPR010432">
    <property type="entry name" value="RDD"/>
</dbReference>
<sequence length="80" mass="8752">MEGYLGQTVGKMLFGIRVVRESDGGRPGLRSALIRTALRLVDGFLWYLVAFVAVLISDKNQRLGDMAANTLVVRNHSSSS</sequence>
<reference evidence="7 8" key="1">
    <citation type="submission" date="2006-06" db="EMBL/GenBank/DDBJ databases">
        <title>Complete sequence of Rubrobacter xylanophilus DSM 9941.</title>
        <authorList>
            <consortium name="US DOE Joint Genome Institute"/>
            <person name="Copeland A."/>
            <person name="Lucas S."/>
            <person name="Lapidus A."/>
            <person name="Barry K."/>
            <person name="Detter J.C."/>
            <person name="Glavina del Rio T."/>
            <person name="Hammon N."/>
            <person name="Israni S."/>
            <person name="Dalin E."/>
            <person name="Tice H."/>
            <person name="Pitluck S."/>
            <person name="Munk A.C."/>
            <person name="Brettin T."/>
            <person name="Bruce D."/>
            <person name="Han C."/>
            <person name="Tapia R."/>
            <person name="Gilna P."/>
            <person name="Schmutz J."/>
            <person name="Larimer F."/>
            <person name="Land M."/>
            <person name="Hauser L."/>
            <person name="Kyrpides N."/>
            <person name="Lykidis A."/>
            <person name="da Costa M.S."/>
            <person name="Rainey F.A."/>
            <person name="Empadinhas N."/>
            <person name="Jolivet E."/>
            <person name="Battista J.R."/>
            <person name="Richardson P."/>
        </authorList>
    </citation>
    <scope>NUCLEOTIDE SEQUENCE [LARGE SCALE GENOMIC DNA]</scope>
    <source>
        <strain evidence="8">DSM 9941 / NBRC 16129 / PRD-1</strain>
    </source>
</reference>
<dbReference type="GO" id="GO:0016020">
    <property type="term" value="C:membrane"/>
    <property type="evidence" value="ECO:0007669"/>
    <property type="project" value="UniProtKB-SubCell"/>
</dbReference>
<proteinExistence type="predicted"/>
<accession>Q1B032</accession>
<dbReference type="EMBL" id="CP000386">
    <property type="protein sequence ID" value="ABG02996.1"/>
    <property type="molecule type" value="Genomic_DNA"/>
</dbReference>
<feature type="domain" description="RDD" evidence="6">
    <location>
        <begin position="2"/>
        <end position="69"/>
    </location>
</feature>
<evidence type="ECO:0000313" key="8">
    <source>
        <dbReference type="Proteomes" id="UP000006637"/>
    </source>
</evidence>
<evidence type="ECO:0000256" key="1">
    <source>
        <dbReference type="ARBA" id="ARBA00004141"/>
    </source>
</evidence>
<keyword evidence="4 5" id="KW-0472">Membrane</keyword>
<keyword evidence="2 5" id="KW-0812">Transmembrane</keyword>
<keyword evidence="8" id="KW-1185">Reference proteome</keyword>
<evidence type="ECO:0000256" key="5">
    <source>
        <dbReference type="SAM" id="Phobius"/>
    </source>
</evidence>
<name>Q1B032_RUBXD</name>
<dbReference type="PANTHER" id="PTHR38480:SF1">
    <property type="entry name" value="SLR0254 PROTEIN"/>
    <property type="match status" value="1"/>
</dbReference>
<feature type="transmembrane region" description="Helical" evidence="5">
    <location>
        <begin position="37"/>
        <end position="56"/>
    </location>
</feature>
<protein>
    <submittedName>
        <fullName evidence="7">RDD domain containing protein</fullName>
    </submittedName>
</protein>
<evidence type="ECO:0000256" key="2">
    <source>
        <dbReference type="ARBA" id="ARBA00022692"/>
    </source>
</evidence>
<gene>
    <name evidence="7" type="ordered locus">Rxyl_0015</name>
</gene>
<evidence type="ECO:0000256" key="4">
    <source>
        <dbReference type="ARBA" id="ARBA00023136"/>
    </source>
</evidence>
<dbReference type="Proteomes" id="UP000006637">
    <property type="component" value="Chromosome"/>
</dbReference>
<evidence type="ECO:0000259" key="6">
    <source>
        <dbReference type="Pfam" id="PF06271"/>
    </source>
</evidence>
<dbReference type="PANTHER" id="PTHR38480">
    <property type="entry name" value="SLR0254 PROTEIN"/>
    <property type="match status" value="1"/>
</dbReference>
<comment type="subcellular location">
    <subcellularLocation>
        <location evidence="1">Membrane</location>
        <topology evidence="1">Multi-pass membrane protein</topology>
    </subcellularLocation>
</comment>
<keyword evidence="3 5" id="KW-1133">Transmembrane helix</keyword>
<evidence type="ECO:0000313" key="7">
    <source>
        <dbReference type="EMBL" id="ABG02996.1"/>
    </source>
</evidence>
<dbReference type="Pfam" id="PF06271">
    <property type="entry name" value="RDD"/>
    <property type="match status" value="1"/>
</dbReference>
<dbReference type="HOGENOM" id="CLU_2587562_0_0_11"/>
<organism evidence="7 8">
    <name type="scientific">Rubrobacter xylanophilus (strain DSM 9941 / JCM 11954 / NBRC 16129 / PRD-1)</name>
    <dbReference type="NCBI Taxonomy" id="266117"/>
    <lineage>
        <taxon>Bacteria</taxon>
        <taxon>Bacillati</taxon>
        <taxon>Actinomycetota</taxon>
        <taxon>Rubrobacteria</taxon>
        <taxon>Rubrobacterales</taxon>
        <taxon>Rubrobacteraceae</taxon>
        <taxon>Rubrobacter</taxon>
    </lineage>
</organism>
<evidence type="ECO:0000256" key="3">
    <source>
        <dbReference type="ARBA" id="ARBA00022989"/>
    </source>
</evidence>
<dbReference type="STRING" id="266117.Rxyl_0015"/>
<dbReference type="PhylomeDB" id="Q1B032"/>